<proteinExistence type="predicted"/>
<protein>
    <submittedName>
        <fullName evidence="2">Uncharacterized protein</fullName>
    </submittedName>
</protein>
<organism evidence="2 3">
    <name type="scientific">Mikania micrantha</name>
    <name type="common">bitter vine</name>
    <dbReference type="NCBI Taxonomy" id="192012"/>
    <lineage>
        <taxon>Eukaryota</taxon>
        <taxon>Viridiplantae</taxon>
        <taxon>Streptophyta</taxon>
        <taxon>Embryophyta</taxon>
        <taxon>Tracheophyta</taxon>
        <taxon>Spermatophyta</taxon>
        <taxon>Magnoliopsida</taxon>
        <taxon>eudicotyledons</taxon>
        <taxon>Gunneridae</taxon>
        <taxon>Pentapetalae</taxon>
        <taxon>asterids</taxon>
        <taxon>campanulids</taxon>
        <taxon>Asterales</taxon>
        <taxon>Asteraceae</taxon>
        <taxon>Asteroideae</taxon>
        <taxon>Heliantheae alliance</taxon>
        <taxon>Eupatorieae</taxon>
        <taxon>Mikania</taxon>
    </lineage>
</organism>
<gene>
    <name evidence="2" type="ORF">E3N88_25163</name>
</gene>
<evidence type="ECO:0000313" key="3">
    <source>
        <dbReference type="Proteomes" id="UP000326396"/>
    </source>
</evidence>
<accession>A0A5N6N3Z7</accession>
<dbReference type="AlphaFoldDB" id="A0A5N6N3Z7"/>
<evidence type="ECO:0000256" key="1">
    <source>
        <dbReference type="SAM" id="MobiDB-lite"/>
    </source>
</evidence>
<feature type="region of interest" description="Disordered" evidence="1">
    <location>
        <begin position="1"/>
        <end position="23"/>
    </location>
</feature>
<dbReference type="EMBL" id="SZYD01000013">
    <property type="protein sequence ID" value="KAD4384995.1"/>
    <property type="molecule type" value="Genomic_DNA"/>
</dbReference>
<dbReference type="Proteomes" id="UP000326396">
    <property type="component" value="Linkage Group LG3"/>
</dbReference>
<reference evidence="2 3" key="1">
    <citation type="submission" date="2019-05" db="EMBL/GenBank/DDBJ databases">
        <title>Mikania micrantha, genome provides insights into the molecular mechanism of rapid growth.</title>
        <authorList>
            <person name="Liu B."/>
        </authorList>
    </citation>
    <scope>NUCLEOTIDE SEQUENCE [LARGE SCALE GENOMIC DNA]</scope>
    <source>
        <strain evidence="2">NLD-2019</strain>
        <tissue evidence="2">Leaf</tissue>
    </source>
</reference>
<comment type="caution">
    <text evidence="2">The sequence shown here is derived from an EMBL/GenBank/DDBJ whole genome shotgun (WGS) entry which is preliminary data.</text>
</comment>
<keyword evidence="3" id="KW-1185">Reference proteome</keyword>
<name>A0A5N6N3Z7_9ASTR</name>
<sequence>MKMKIVDGTEDVDGGGRVRTGSCNGFRSRRNVAALDTAVDSDSPVPGGTPTPAIGYSLRGYQRRSGCRRWRLGGAVGGDGADGRENSGVVVLLAGVGGDASC</sequence>
<evidence type="ECO:0000313" key="2">
    <source>
        <dbReference type="EMBL" id="KAD4384995.1"/>
    </source>
</evidence>